<organism evidence="1 2">
    <name type="scientific">Vagococcus allomyrinae</name>
    <dbReference type="NCBI Taxonomy" id="2794353"/>
    <lineage>
        <taxon>Bacteria</taxon>
        <taxon>Bacillati</taxon>
        <taxon>Bacillota</taxon>
        <taxon>Bacilli</taxon>
        <taxon>Lactobacillales</taxon>
        <taxon>Enterococcaceae</taxon>
        <taxon>Vagococcus</taxon>
    </lineage>
</organism>
<sequence>MKTHLIEGENHLVVALGDLILPESGIEKVKHILGVEFPGYDITVIHGKFQMERYPKYLEVIKQELAEGNISASEYKVRLNDYLAFLKKEEMKGVV</sequence>
<dbReference type="RefSeq" id="WP_209525265.1">
    <property type="nucleotide sequence ID" value="NZ_JAEEGA010000002.1"/>
</dbReference>
<dbReference type="AlphaFoldDB" id="A0A940P945"/>
<name>A0A940P945_9ENTE</name>
<dbReference type="Proteomes" id="UP000674938">
    <property type="component" value="Unassembled WGS sequence"/>
</dbReference>
<keyword evidence="2" id="KW-1185">Reference proteome</keyword>
<protein>
    <submittedName>
        <fullName evidence="1">Uncharacterized protein</fullName>
    </submittedName>
</protein>
<dbReference type="EMBL" id="JAEEGA010000002">
    <property type="protein sequence ID" value="MBP1040375.1"/>
    <property type="molecule type" value="Genomic_DNA"/>
</dbReference>
<gene>
    <name evidence="1" type="ORF">I6N95_05040</name>
</gene>
<comment type="caution">
    <text evidence="1">The sequence shown here is derived from an EMBL/GenBank/DDBJ whole genome shotgun (WGS) entry which is preliminary data.</text>
</comment>
<evidence type="ECO:0000313" key="1">
    <source>
        <dbReference type="EMBL" id="MBP1040375.1"/>
    </source>
</evidence>
<evidence type="ECO:0000313" key="2">
    <source>
        <dbReference type="Proteomes" id="UP000674938"/>
    </source>
</evidence>
<proteinExistence type="predicted"/>
<reference evidence="1" key="1">
    <citation type="submission" date="2020-12" db="EMBL/GenBank/DDBJ databases">
        <title>Vagococcus allomyrinae sp. nov. and Enterococcus lavae sp. nov., isolated from the larvae of Allomyrina dichotoma.</title>
        <authorList>
            <person name="Lee S.D."/>
        </authorList>
    </citation>
    <scope>NUCLEOTIDE SEQUENCE</scope>
    <source>
        <strain evidence="1">BWB3-3</strain>
    </source>
</reference>
<accession>A0A940P945</accession>